<feature type="non-terminal residue" evidence="1">
    <location>
        <position position="1"/>
    </location>
</feature>
<keyword evidence="2" id="KW-1185">Reference proteome</keyword>
<dbReference type="EMBL" id="QJKJ01000534">
    <property type="protein sequence ID" value="RDY12064.1"/>
    <property type="molecule type" value="Genomic_DNA"/>
</dbReference>
<proteinExistence type="predicted"/>
<dbReference type="OrthoDB" id="1937754at2759"/>
<evidence type="ECO:0000313" key="2">
    <source>
        <dbReference type="Proteomes" id="UP000257109"/>
    </source>
</evidence>
<accession>A0A371IAR5</accession>
<gene>
    <name evidence="1" type="ORF">CR513_03188</name>
</gene>
<sequence length="75" mass="8499">ILDSETINHMTLFFSHLTSYSRAFRKQLITVVNGDRVPVVGSDNIQLQPSLFLHNVLHDLASRRTILISTEHNGL</sequence>
<evidence type="ECO:0000313" key="1">
    <source>
        <dbReference type="EMBL" id="RDY12064.1"/>
    </source>
</evidence>
<comment type="caution">
    <text evidence="1">The sequence shown here is derived from an EMBL/GenBank/DDBJ whole genome shotgun (WGS) entry which is preliminary data.</text>
</comment>
<name>A0A371IAR5_MUCPR</name>
<organism evidence="1 2">
    <name type="scientific">Mucuna pruriens</name>
    <name type="common">Velvet bean</name>
    <name type="synonym">Dolichos pruriens</name>
    <dbReference type="NCBI Taxonomy" id="157652"/>
    <lineage>
        <taxon>Eukaryota</taxon>
        <taxon>Viridiplantae</taxon>
        <taxon>Streptophyta</taxon>
        <taxon>Embryophyta</taxon>
        <taxon>Tracheophyta</taxon>
        <taxon>Spermatophyta</taxon>
        <taxon>Magnoliopsida</taxon>
        <taxon>eudicotyledons</taxon>
        <taxon>Gunneridae</taxon>
        <taxon>Pentapetalae</taxon>
        <taxon>rosids</taxon>
        <taxon>fabids</taxon>
        <taxon>Fabales</taxon>
        <taxon>Fabaceae</taxon>
        <taxon>Papilionoideae</taxon>
        <taxon>50 kb inversion clade</taxon>
        <taxon>NPAAA clade</taxon>
        <taxon>indigoferoid/millettioid clade</taxon>
        <taxon>Phaseoleae</taxon>
        <taxon>Mucuna</taxon>
    </lineage>
</organism>
<protein>
    <submittedName>
        <fullName evidence="1">Uncharacterized protein</fullName>
    </submittedName>
</protein>
<reference evidence="1" key="1">
    <citation type="submission" date="2018-05" db="EMBL/GenBank/DDBJ databases">
        <title>Draft genome of Mucuna pruriens seed.</title>
        <authorList>
            <person name="Nnadi N.E."/>
            <person name="Vos R."/>
            <person name="Hasami M.H."/>
            <person name="Devisetty U.K."/>
            <person name="Aguiy J.C."/>
        </authorList>
    </citation>
    <scope>NUCLEOTIDE SEQUENCE [LARGE SCALE GENOMIC DNA]</scope>
    <source>
        <strain evidence="1">JCA_2017</strain>
    </source>
</reference>
<dbReference type="Proteomes" id="UP000257109">
    <property type="component" value="Unassembled WGS sequence"/>
</dbReference>
<dbReference type="AlphaFoldDB" id="A0A371IAR5"/>